<reference evidence="2" key="1">
    <citation type="submission" date="2023-08" db="EMBL/GenBank/DDBJ databases">
        <authorList>
            <person name="Chen Y."/>
            <person name="Shah S."/>
            <person name="Dougan E. K."/>
            <person name="Thang M."/>
            <person name="Chan C."/>
        </authorList>
    </citation>
    <scope>NUCLEOTIDE SEQUENCE</scope>
</reference>
<evidence type="ECO:0000256" key="1">
    <source>
        <dbReference type="SAM" id="MobiDB-lite"/>
    </source>
</evidence>
<keyword evidence="3" id="KW-1185">Reference proteome</keyword>
<dbReference type="Proteomes" id="UP001178507">
    <property type="component" value="Unassembled WGS sequence"/>
</dbReference>
<gene>
    <name evidence="2" type="ORF">EVOR1521_LOCUS10430</name>
</gene>
<sequence length="678" mass="75534">MTSKSFWSWVTPSAPLFGQQQCNSWRSARRRDSLSRGKPLTSTQRVWRQTTPAQAGRIRVQEVEDVAEDFQQLLEIETSGGKERAEDLDNVAVHWRVRRWMPEGTFCIASSRERLAIMPGYGLVPIEDQNAPPVQIAVGEGQQEAVELIASKIGPGGKGHLFLKSQAMKMNRPNGCVIMDVEVVAMDANRGPGTPGWKGWQSLVNEREVGDQWLEEADARRKQLETFGTLRKSTEDSKGAELHVADQVHKFAYNAERRYRRALKWIEMDKKEDRKLQLEQATLRMRLAKAMSLRHMRFGENPEPATDDEKAALKESQDLLAEVLQVSEALNNASIRYECMKMNLQVCIQAENVTEARKVLTQLQEDRPDDEDLKSDNARPEQISGTCEGPSSEEENVKLPQQSVGAVLHGTGECRPCAWFWKPQGCRNGKECLHCHLCLSNEIKIRKKKNWLQHKGGEKQAEKVPDVQASQIVRSTLGLGPPPGLAASGPMWIAPGDSDLGEGARGPSYVGPGEVRRELQDFQDGQGLSGLMTRAGEIEFGRDYLQALFSDDAVTDGRVPWPPTPLPSRGSAKHSAGECRPCAWFWKKGCLNGELCQHCHLCPEGEIRRKKKAKNEGRDKYNIDMPLRPANSFDQGCSVWKLPDAAASSTIFDLPFGHGPGLRIDRPTFSIADAASAV</sequence>
<evidence type="ECO:0008006" key="4">
    <source>
        <dbReference type="Google" id="ProtNLM"/>
    </source>
</evidence>
<proteinExistence type="predicted"/>
<feature type="region of interest" description="Disordered" evidence="1">
    <location>
        <begin position="364"/>
        <end position="396"/>
    </location>
</feature>
<accession>A0AA36I8W7</accession>
<evidence type="ECO:0000313" key="3">
    <source>
        <dbReference type="Proteomes" id="UP001178507"/>
    </source>
</evidence>
<protein>
    <recommendedName>
        <fullName evidence="4">C3H1-type domain-containing protein</fullName>
    </recommendedName>
</protein>
<evidence type="ECO:0000313" key="2">
    <source>
        <dbReference type="EMBL" id="CAJ1383271.1"/>
    </source>
</evidence>
<dbReference type="AlphaFoldDB" id="A0AA36I8W7"/>
<dbReference type="EMBL" id="CAUJNA010001001">
    <property type="protein sequence ID" value="CAJ1383271.1"/>
    <property type="molecule type" value="Genomic_DNA"/>
</dbReference>
<comment type="caution">
    <text evidence="2">The sequence shown here is derived from an EMBL/GenBank/DDBJ whole genome shotgun (WGS) entry which is preliminary data.</text>
</comment>
<name>A0AA36I8W7_9DINO</name>
<organism evidence="2 3">
    <name type="scientific">Effrenium voratum</name>
    <dbReference type="NCBI Taxonomy" id="2562239"/>
    <lineage>
        <taxon>Eukaryota</taxon>
        <taxon>Sar</taxon>
        <taxon>Alveolata</taxon>
        <taxon>Dinophyceae</taxon>
        <taxon>Suessiales</taxon>
        <taxon>Symbiodiniaceae</taxon>
        <taxon>Effrenium</taxon>
    </lineage>
</organism>